<keyword evidence="3" id="KW-1185">Reference proteome</keyword>
<dbReference type="Proteomes" id="UP000593766">
    <property type="component" value="Chromosome"/>
</dbReference>
<organism evidence="2 3">
    <name type="scientific">Thermosphaera chiliense</name>
    <dbReference type="NCBI Taxonomy" id="3402707"/>
    <lineage>
        <taxon>Archaea</taxon>
        <taxon>Thermoproteota</taxon>
        <taxon>Thermoprotei</taxon>
        <taxon>Desulfurococcales</taxon>
        <taxon>Desulfurococcaceae</taxon>
        <taxon>Thermosphaera</taxon>
    </lineage>
</organism>
<dbReference type="GeneID" id="59453988"/>
<dbReference type="RefSeq" id="WP_193436378.1">
    <property type="nucleotide sequence ID" value="NZ_CP063144.1"/>
</dbReference>
<sequence>MVEIIVAAVYVLTIFGYLIPSFTRFKEYSLEDFSTPTTLVQVGYGVFSALLFISIMLPLMSGLLTVADILRLIGEIGLALGLFKLEEFTGVSGFKTSAKLIIAGTALGITLPVAAVVSVIGWILLYKAAKSALTKKQA</sequence>
<name>A0A7M1UQV2_9CREN</name>
<dbReference type="KEGG" id="tcs:IMZ38_01180"/>
<keyword evidence="1" id="KW-0812">Transmembrane</keyword>
<keyword evidence="1" id="KW-1133">Transmembrane helix</keyword>
<keyword evidence="1" id="KW-0472">Membrane</keyword>
<dbReference type="AlphaFoldDB" id="A0A7M1UQV2"/>
<feature type="transmembrane region" description="Helical" evidence="1">
    <location>
        <begin position="5"/>
        <end position="22"/>
    </location>
</feature>
<protein>
    <submittedName>
        <fullName evidence="2">Uncharacterized protein</fullName>
    </submittedName>
</protein>
<reference evidence="2 3" key="1">
    <citation type="submission" date="2020-10" db="EMBL/GenBank/DDBJ databases">
        <title>Complete genome sequence of Thermosphaera aggregans strain 3507.</title>
        <authorList>
            <person name="Zayulina K.S."/>
            <person name="Elcheninov A.G."/>
            <person name="Toshchakov S.V."/>
            <person name="Kublanov I.V."/>
            <person name="Kochetkova T.V."/>
        </authorList>
    </citation>
    <scope>NUCLEOTIDE SEQUENCE [LARGE SCALE GENOMIC DNA]</scope>
    <source>
        <strain evidence="2 3">3507</strain>
    </source>
</reference>
<feature type="transmembrane region" description="Helical" evidence="1">
    <location>
        <begin position="100"/>
        <end position="126"/>
    </location>
</feature>
<accession>A0A7M1UQV2</accession>
<feature type="transmembrane region" description="Helical" evidence="1">
    <location>
        <begin position="42"/>
        <end position="64"/>
    </location>
</feature>
<evidence type="ECO:0000313" key="3">
    <source>
        <dbReference type="Proteomes" id="UP000593766"/>
    </source>
</evidence>
<evidence type="ECO:0000313" key="2">
    <source>
        <dbReference type="EMBL" id="QOR94581.1"/>
    </source>
</evidence>
<gene>
    <name evidence="2" type="ORF">IMZ38_01180</name>
</gene>
<evidence type="ECO:0000256" key="1">
    <source>
        <dbReference type="SAM" id="Phobius"/>
    </source>
</evidence>
<dbReference type="EMBL" id="CP063144">
    <property type="protein sequence ID" value="QOR94581.1"/>
    <property type="molecule type" value="Genomic_DNA"/>
</dbReference>
<proteinExistence type="predicted"/>